<dbReference type="InterPro" id="IPR017026">
    <property type="entry name" value="ImuA"/>
</dbReference>
<name>A0A6J4JVZ8_9PROT</name>
<sequence length="255" mass="26360">MEQAGRIALLEELRTRVARIERATGAPGRIALPFGLAPIDGTLAEGGLAHGALHEVFGAGLDLGHGAAAALFAAGILARAGGPVLWVSERVDLFAPALASVGLAPERVLHVEAGRSVLLAMEEGLRQPGLAGVVGEVFGRLGLTASRRLQLAAEASGAIAFALRRSRRPDDPALAEPNAAVTRWRIAPLPSPPALAWAPDTPGLGPPRWRLELLRARGGRPGSWIVEACDATGGLALVADLADGPAVPERRRHAG</sequence>
<dbReference type="InterPro" id="IPR027417">
    <property type="entry name" value="P-loop_NTPase"/>
</dbReference>
<evidence type="ECO:0000313" key="1">
    <source>
        <dbReference type="EMBL" id="CAA9288786.1"/>
    </source>
</evidence>
<dbReference type="SUPFAM" id="SSF52540">
    <property type="entry name" value="P-loop containing nucleoside triphosphate hydrolases"/>
    <property type="match status" value="1"/>
</dbReference>
<protein>
    <submittedName>
        <fullName evidence="1">Error-prone repair protein ImuA</fullName>
    </submittedName>
</protein>
<dbReference type="AlphaFoldDB" id="A0A6J4JVZ8"/>
<gene>
    <name evidence="1" type="ORF">AVDCRST_MAG27-4511</name>
</gene>
<dbReference type="EMBL" id="CADCTD010000187">
    <property type="protein sequence ID" value="CAA9288786.1"/>
    <property type="molecule type" value="Genomic_DNA"/>
</dbReference>
<organism evidence="1">
    <name type="scientific">uncultured Craurococcus sp</name>
    <dbReference type="NCBI Taxonomy" id="1135998"/>
    <lineage>
        <taxon>Bacteria</taxon>
        <taxon>Pseudomonadati</taxon>
        <taxon>Pseudomonadota</taxon>
        <taxon>Alphaproteobacteria</taxon>
        <taxon>Acetobacterales</taxon>
        <taxon>Acetobacteraceae</taxon>
        <taxon>Craurococcus</taxon>
        <taxon>environmental samples</taxon>
    </lineage>
</organism>
<dbReference type="Gene3D" id="3.40.50.300">
    <property type="entry name" value="P-loop containing nucleotide triphosphate hydrolases"/>
    <property type="match status" value="1"/>
</dbReference>
<reference evidence="1" key="1">
    <citation type="submission" date="2020-02" db="EMBL/GenBank/DDBJ databases">
        <authorList>
            <person name="Meier V. D."/>
        </authorList>
    </citation>
    <scope>NUCLEOTIDE SEQUENCE</scope>
    <source>
        <strain evidence="1">AVDCRST_MAG27</strain>
    </source>
</reference>
<dbReference type="PIRSF" id="PIRSF034285">
    <property type="entry name" value="UCP034285"/>
    <property type="match status" value="1"/>
</dbReference>
<accession>A0A6J4JVZ8</accession>
<proteinExistence type="predicted"/>